<accession>A0A4R1FYC6</accession>
<dbReference type="InterPro" id="IPR010090">
    <property type="entry name" value="Phage_tape_meas"/>
</dbReference>
<proteinExistence type="predicted"/>
<dbReference type="AlphaFoldDB" id="A0A4R1FYC6"/>
<feature type="transmembrane region" description="Helical" evidence="1">
    <location>
        <begin position="376"/>
        <end position="403"/>
    </location>
</feature>
<feature type="transmembrane region" description="Helical" evidence="1">
    <location>
        <begin position="409"/>
        <end position="438"/>
    </location>
</feature>
<evidence type="ECO:0000313" key="4">
    <source>
        <dbReference type="Proteomes" id="UP000294702"/>
    </source>
</evidence>
<feature type="domain" description="Phage tail tape measure protein" evidence="2">
    <location>
        <begin position="87"/>
        <end position="285"/>
    </location>
</feature>
<keyword evidence="1" id="KW-1133">Transmembrane helix</keyword>
<gene>
    <name evidence="3" type="ORF">EV694_1261</name>
</gene>
<protein>
    <submittedName>
        <fullName evidence="3">TP901 family phage tail tape measure protein</fullName>
    </submittedName>
</protein>
<dbReference type="Proteomes" id="UP000294702">
    <property type="component" value="Unassembled WGS sequence"/>
</dbReference>
<dbReference type="RefSeq" id="WP_132690570.1">
    <property type="nucleotide sequence ID" value="NZ_SMFT01000002.1"/>
</dbReference>
<organism evidence="3 4">
    <name type="scientific">Volucribacter psittacicida</name>
    <dbReference type="NCBI Taxonomy" id="203482"/>
    <lineage>
        <taxon>Bacteria</taxon>
        <taxon>Pseudomonadati</taxon>
        <taxon>Pseudomonadota</taxon>
        <taxon>Gammaproteobacteria</taxon>
        <taxon>Pasteurellales</taxon>
        <taxon>Pasteurellaceae</taxon>
        <taxon>Volucribacter</taxon>
    </lineage>
</organism>
<comment type="caution">
    <text evidence="3">The sequence shown here is derived from an EMBL/GenBank/DDBJ whole genome shotgun (WGS) entry which is preliminary data.</text>
</comment>
<dbReference type="EMBL" id="SMFT01000002">
    <property type="protein sequence ID" value="TCJ98834.1"/>
    <property type="molecule type" value="Genomic_DNA"/>
</dbReference>
<reference evidence="3 4" key="1">
    <citation type="submission" date="2019-03" db="EMBL/GenBank/DDBJ databases">
        <title>Genomic Encyclopedia of Type Strains, Phase IV (KMG-IV): sequencing the most valuable type-strain genomes for metagenomic binning, comparative biology and taxonomic classification.</title>
        <authorList>
            <person name="Goeker M."/>
        </authorList>
    </citation>
    <scope>NUCLEOTIDE SEQUENCE [LARGE SCALE GENOMIC DNA]</scope>
    <source>
        <strain evidence="3 4">DSM 15534</strain>
    </source>
</reference>
<evidence type="ECO:0000256" key="1">
    <source>
        <dbReference type="SAM" id="Phobius"/>
    </source>
</evidence>
<dbReference type="OrthoDB" id="9813585at2"/>
<dbReference type="NCBIfam" id="TIGR01760">
    <property type="entry name" value="tape_meas_TP901"/>
    <property type="match status" value="1"/>
</dbReference>
<evidence type="ECO:0000313" key="3">
    <source>
        <dbReference type="EMBL" id="TCJ98834.1"/>
    </source>
</evidence>
<name>A0A4R1FYC6_9PAST</name>
<feature type="transmembrane region" description="Helical" evidence="1">
    <location>
        <begin position="557"/>
        <end position="579"/>
    </location>
</feature>
<keyword evidence="1" id="KW-0472">Membrane</keyword>
<feature type="transmembrane region" description="Helical" evidence="1">
    <location>
        <begin position="522"/>
        <end position="545"/>
    </location>
</feature>
<keyword evidence="4" id="KW-1185">Reference proteome</keyword>
<dbReference type="Pfam" id="PF10145">
    <property type="entry name" value="PhageMin_Tail"/>
    <property type="match status" value="1"/>
</dbReference>
<keyword evidence="1" id="KW-0812">Transmembrane</keyword>
<sequence>MAVQGLEYIISLTDQISAPLRGISKQIEELGSKGKEAISQIGMGMAAVVGAGLALKNALDPAIEFNRALAEVEAAGVSASGLQKVSKFALDFSSTFGISSKEVVNSVNEIARAIDGLTEDELISFAEGSNILAKATGSSVQEMGSYLSTMYGIFQQEADQMGKAKWVKMMAGQATLTANMFKSSGESLSQAFTNLMSTGQSKGIALAEQFAVLGNLQSVMPGGMSGTKYAAFLKGVGKAQQKLGLDFLDSQNRMRPITEILTQIKNSYGDTIDEVEALQLSKAFGSDDAVAVINYLLPKIDQLKDNIKEIGDIDNLDDAIRLSKMTTDPWARLAEIIQNIKVAIGTEILRTLDPIMTKIANMGQAFQNWLSTYKNLAWLLGVIVGIFMSMGAVVGVITIFSGFIAVLKIVAVAFVAIVIPVVILAAKIMLVVGVIYLLRNYIADFIAGFIKGFKQAGVSFDPLFSAFNNVWQSIQKIASAIGRVINLLFGANDEISTWANYGELSGRVFGEALNIIISLIEAMANGIGIFADTFVNVVNIVITMWQKVIKGFEEGDILGALMAICEGILAVFSTMITGVKNAFINMINWAIEQINKVPGVEIPLIPIVDENAISPAEAGADTAVASQSALMATNIAGIAMQSAQLAPIAMPNEMKPNTDVQQGALRNKVNNSTSNINNSVNIQNLNVSHDDKENIMQTIRNHQQLQG</sequence>
<evidence type="ECO:0000259" key="2">
    <source>
        <dbReference type="Pfam" id="PF10145"/>
    </source>
</evidence>